<evidence type="ECO:0000256" key="2">
    <source>
        <dbReference type="SAM" id="SignalP"/>
    </source>
</evidence>
<evidence type="ECO:0000313" key="4">
    <source>
        <dbReference type="Proteomes" id="UP000500826"/>
    </source>
</evidence>
<organism evidence="3 4">
    <name type="scientific">Ramlibacter terrae</name>
    <dbReference type="NCBI Taxonomy" id="2732511"/>
    <lineage>
        <taxon>Bacteria</taxon>
        <taxon>Pseudomonadati</taxon>
        <taxon>Pseudomonadota</taxon>
        <taxon>Betaproteobacteria</taxon>
        <taxon>Burkholderiales</taxon>
        <taxon>Comamonadaceae</taxon>
        <taxon>Ramlibacter</taxon>
    </lineage>
</organism>
<protein>
    <submittedName>
        <fullName evidence="3">Uncharacterized protein</fullName>
    </submittedName>
</protein>
<dbReference type="Proteomes" id="UP000500826">
    <property type="component" value="Chromosome"/>
</dbReference>
<feature type="chain" id="PRO_5045423113" evidence="2">
    <location>
        <begin position="22"/>
        <end position="61"/>
    </location>
</feature>
<keyword evidence="1" id="KW-1133">Transmembrane helix</keyword>
<feature type="signal peptide" evidence="2">
    <location>
        <begin position="1"/>
        <end position="21"/>
    </location>
</feature>
<keyword evidence="1" id="KW-0812">Transmembrane</keyword>
<accession>A0ABX6P298</accession>
<sequence length="61" mass="6292">MALLSKLALLALALAAPAGSADPIALLSALVHVAMLAAAGAILAREARLEARWNMAWRQEG</sequence>
<name>A0ABX6P298_9BURK</name>
<feature type="transmembrane region" description="Helical" evidence="1">
    <location>
        <begin position="25"/>
        <end position="44"/>
    </location>
</feature>
<evidence type="ECO:0000313" key="3">
    <source>
        <dbReference type="EMBL" id="QJW83644.1"/>
    </source>
</evidence>
<keyword evidence="2" id="KW-0732">Signal</keyword>
<evidence type="ECO:0000256" key="1">
    <source>
        <dbReference type="SAM" id="Phobius"/>
    </source>
</evidence>
<reference evidence="3 4" key="1">
    <citation type="submission" date="2020-05" db="EMBL/GenBank/DDBJ databases">
        <title>Ramlibacter rhizophilus sp. nov., isolated from rhizosphere soil of national flower Mugunghwa from South Korea.</title>
        <authorList>
            <person name="Zheng-Fei Y."/>
            <person name="Huan T."/>
        </authorList>
    </citation>
    <scope>NUCLEOTIDE SEQUENCE [LARGE SCALE GENOMIC DNA]</scope>
    <source>
        <strain evidence="3 4">H242</strain>
    </source>
</reference>
<keyword evidence="4" id="KW-1185">Reference proteome</keyword>
<proteinExistence type="predicted"/>
<keyword evidence="1" id="KW-0472">Membrane</keyword>
<dbReference type="EMBL" id="CP053418">
    <property type="protein sequence ID" value="QJW83644.1"/>
    <property type="molecule type" value="Genomic_DNA"/>
</dbReference>
<gene>
    <name evidence="3" type="ORF">HK414_04895</name>
</gene>